<proteinExistence type="inferred from homology"/>
<dbReference type="CDD" id="cd01852">
    <property type="entry name" value="AIG1"/>
    <property type="match status" value="1"/>
</dbReference>
<comment type="similarity">
    <text evidence="1">Belongs to the TRAFAC class TrmE-Era-EngA-EngB-Septin-like GTPase superfamily. AIG1/Toc34/Toc159-like paraseptin GTPase family. IAN subfamily.</text>
</comment>
<dbReference type="InterPro" id="IPR045058">
    <property type="entry name" value="GIMA/IAN/Toc"/>
</dbReference>
<evidence type="ECO:0000256" key="3">
    <source>
        <dbReference type="ARBA" id="ARBA00023134"/>
    </source>
</evidence>
<evidence type="ECO:0000313" key="6">
    <source>
        <dbReference type="Proteomes" id="UP000515150"/>
    </source>
</evidence>
<dbReference type="AlphaFoldDB" id="A0A6P7MQA5"/>
<evidence type="ECO:0000256" key="4">
    <source>
        <dbReference type="SAM" id="MobiDB-lite"/>
    </source>
</evidence>
<dbReference type="Gene3D" id="3.40.50.300">
    <property type="entry name" value="P-loop containing nucleotide triphosphate hydrolases"/>
    <property type="match status" value="3"/>
</dbReference>
<dbReference type="PROSITE" id="PS51720">
    <property type="entry name" value="G_AIG1"/>
    <property type="match status" value="1"/>
</dbReference>
<accession>A0A6P7MQA5</accession>
<feature type="compositionally biased region" description="Basic and acidic residues" evidence="4">
    <location>
        <begin position="638"/>
        <end position="661"/>
    </location>
</feature>
<dbReference type="Pfam" id="PF04548">
    <property type="entry name" value="AIG1"/>
    <property type="match status" value="3"/>
</dbReference>
<feature type="region of interest" description="Disordered" evidence="4">
    <location>
        <begin position="638"/>
        <end position="670"/>
    </location>
</feature>
<dbReference type="OrthoDB" id="8954335at2759"/>
<dbReference type="Proteomes" id="UP000515150">
    <property type="component" value="Chromosome 5"/>
</dbReference>
<gene>
    <name evidence="7" type="primary">LOC114856296</name>
</gene>
<feature type="region of interest" description="Disordered" evidence="4">
    <location>
        <begin position="591"/>
        <end position="616"/>
    </location>
</feature>
<dbReference type="PANTHER" id="PTHR10903">
    <property type="entry name" value="GTPASE, IMAP FAMILY MEMBER-RELATED"/>
    <property type="match status" value="1"/>
</dbReference>
<dbReference type="InterPro" id="IPR027417">
    <property type="entry name" value="P-loop_NTPase"/>
</dbReference>
<evidence type="ECO:0000256" key="2">
    <source>
        <dbReference type="ARBA" id="ARBA00022741"/>
    </source>
</evidence>
<dbReference type="SUPFAM" id="SSF52540">
    <property type="entry name" value="P-loop containing nucleoside triphosphate hydrolases"/>
    <property type="match status" value="1"/>
</dbReference>
<reference evidence="7" key="1">
    <citation type="submission" date="2025-08" db="UniProtKB">
        <authorList>
            <consortium name="RefSeq"/>
        </authorList>
    </citation>
    <scope>IDENTIFICATION</scope>
</reference>
<dbReference type="RefSeq" id="XP_029007989.1">
    <property type="nucleotide sequence ID" value="XM_029152156.3"/>
</dbReference>
<evidence type="ECO:0000256" key="1">
    <source>
        <dbReference type="ARBA" id="ARBA00008535"/>
    </source>
</evidence>
<dbReference type="FunFam" id="3.40.50.300:FF:000366">
    <property type="entry name" value="GTPase, IMAP family member 2"/>
    <property type="match status" value="1"/>
</dbReference>
<feature type="compositionally biased region" description="Basic and acidic residues" evidence="4">
    <location>
        <begin position="848"/>
        <end position="868"/>
    </location>
</feature>
<protein>
    <submittedName>
        <fullName evidence="7">GTPase IMAP family member 8-like</fullName>
    </submittedName>
</protein>
<name>A0A6P7MQA5_BETSP</name>
<keyword evidence="6" id="KW-1185">Reference proteome</keyword>
<feature type="region of interest" description="Disordered" evidence="4">
    <location>
        <begin position="848"/>
        <end position="880"/>
    </location>
</feature>
<feature type="domain" description="AIG1-type G" evidence="5">
    <location>
        <begin position="372"/>
        <end position="573"/>
    </location>
</feature>
<evidence type="ECO:0000313" key="7">
    <source>
        <dbReference type="RefSeq" id="XP_029007989.1"/>
    </source>
</evidence>
<evidence type="ECO:0000259" key="5">
    <source>
        <dbReference type="PROSITE" id="PS51720"/>
    </source>
</evidence>
<keyword evidence="3" id="KW-0342">GTP-binding</keyword>
<dbReference type="KEGG" id="bspl:114856296"/>
<organism evidence="6 7">
    <name type="scientific">Betta splendens</name>
    <name type="common">Siamese fighting fish</name>
    <dbReference type="NCBI Taxonomy" id="158456"/>
    <lineage>
        <taxon>Eukaryota</taxon>
        <taxon>Metazoa</taxon>
        <taxon>Chordata</taxon>
        <taxon>Craniata</taxon>
        <taxon>Vertebrata</taxon>
        <taxon>Euteleostomi</taxon>
        <taxon>Actinopterygii</taxon>
        <taxon>Neopterygii</taxon>
        <taxon>Teleostei</taxon>
        <taxon>Neoteleostei</taxon>
        <taxon>Acanthomorphata</taxon>
        <taxon>Anabantaria</taxon>
        <taxon>Anabantiformes</taxon>
        <taxon>Anabantoidei</taxon>
        <taxon>Osphronemidae</taxon>
        <taxon>Betta</taxon>
    </lineage>
</organism>
<dbReference type="InterPro" id="IPR006703">
    <property type="entry name" value="G_AIG1"/>
</dbReference>
<dbReference type="InParanoid" id="A0A6P7MQA5"/>
<feature type="compositionally biased region" description="Basic residues" evidence="4">
    <location>
        <begin position="869"/>
        <end position="880"/>
    </location>
</feature>
<sequence length="880" mass="102890">MKRGFSFLKQQIEVGEWREQPVTVVKTQDIFSLSVKALRQNIRNCVDRCHPGPNVLLLMVKPSDFTEENRRTLRFVLSLFDQDAFKHSLVVTTHDGKESSSSVTKLLQECGGRQYNMFDNDHQQLMELIQNIVNQNKRSFLKLTDEESRGPEPEPIRPVLNLVLLGSRTRSAAEAILGQTELGSASSSSQCVKHQGEVCGRWVSLVELPALSEKAPETVMEESFSCLSLCDPEGVHAFLLVLPVAPLTDEDKAEIESLQNTFSSGVNAFTVILFTVDSDPTSPAVVDFVRGNRDLQELSQRCGGRCFILNLRDKQQIPDLLEAVEKMTVKGPGCFTKDAFTRAQIEKVIRLKGELQNVRLSRETEINDENQNRDLRMVLIGKTGSGKSATGNMILGRNKFSSRASQRSVTRFCQKASGQINGRRVTVVDTPGLFDTTLSAGEVERELVTCINMLSPGPHVFLLVLPIGRFTEEEKVGVEMIKRIFGKKSEKFIIVTFTRGDDLEGTSIKTYIENDCADFVKCLIRDCGGRLHVFNNKDKTNRTQVTELLNKVDVMVKENGGGCYNTEMFQEAEAAIQRAVERILKEKEEEMQKEREELERKHEEEMNNIKRNMEEQISKMETEKELIENQLKEKEEKIKREHEERERERERREEEDKKRQEEEEVQQQEWEQKLKTLEKQISESQSKDELIRELENDREQLMREREAWEEERTEWWENRKEEKMKRKKKENKRIKKLKEEYEEQREKYQDVIKGCIRIEQSEREKNILEISYKKKLKEMKEKYEEDARTQAEEMNEFRQKYTKDFESLREKYAEELKDMRQKHENLMKEKEDDQREYKLLHQLSAHKEDQLRVEMEEQRNKQEEEMNTLRKKYKNKCTTS</sequence>
<dbReference type="PANTHER" id="PTHR10903:SF170">
    <property type="entry name" value="GTPASE IMAP FAMILY MEMBER 7"/>
    <property type="match status" value="1"/>
</dbReference>
<dbReference type="GeneID" id="114856296"/>
<keyword evidence="2" id="KW-0547">Nucleotide-binding</keyword>
<dbReference type="GO" id="GO:0005525">
    <property type="term" value="F:GTP binding"/>
    <property type="evidence" value="ECO:0007669"/>
    <property type="project" value="UniProtKB-KW"/>
</dbReference>